<dbReference type="SUPFAM" id="SSF56601">
    <property type="entry name" value="beta-lactamase/transpeptidase-like"/>
    <property type="match status" value="1"/>
</dbReference>
<protein>
    <submittedName>
        <fullName evidence="4">Serine hydrolase</fullName>
    </submittedName>
</protein>
<reference evidence="4 5" key="1">
    <citation type="submission" date="2020-07" db="EMBL/GenBank/DDBJ databases">
        <title>Vallitalea guaymasensis genome.</title>
        <authorList>
            <person name="Postec A."/>
        </authorList>
    </citation>
    <scope>NUCLEOTIDE SEQUENCE [LARGE SCALE GENOMIC DNA]</scope>
    <source>
        <strain evidence="4 5">Ra1766G1</strain>
    </source>
</reference>
<evidence type="ECO:0000313" key="5">
    <source>
        <dbReference type="Proteomes" id="UP000677305"/>
    </source>
</evidence>
<dbReference type="Proteomes" id="UP000677305">
    <property type="component" value="Chromosome"/>
</dbReference>
<keyword evidence="2" id="KW-0472">Membrane</keyword>
<dbReference type="InterPro" id="IPR050491">
    <property type="entry name" value="AmpC-like"/>
</dbReference>
<name>A0A8J8M763_9FIRM</name>
<keyword evidence="5" id="KW-1185">Reference proteome</keyword>
<evidence type="ECO:0000256" key="1">
    <source>
        <dbReference type="ARBA" id="ARBA00004370"/>
    </source>
</evidence>
<dbReference type="PANTHER" id="PTHR46825:SF11">
    <property type="entry name" value="PENICILLIN-BINDING PROTEIN 4"/>
    <property type="match status" value="1"/>
</dbReference>
<dbReference type="RefSeq" id="WP_212691972.1">
    <property type="nucleotide sequence ID" value="NZ_CP058561.1"/>
</dbReference>
<keyword evidence="4" id="KW-0378">Hydrolase</keyword>
<dbReference type="KEGG" id="vgu:HYG85_01440"/>
<sequence>MENTTILKDLDELIEKDDFSGVVSIKKQGKIIYEKASGYADRGNRIKNNIETKFGIASGTKLFTALAIGKLIDQGKISMETKVCDIIDYNFELYSKDITIRQLLTHTSGMPDYYDEDKIDDFDNFYVDIPWYHLKEPKDYFPIFPKEEMKFLPGKSFAYCNGGFVLLAAIVSEVSKMTYKDFVEQEIFTAVGMTNSGFYAMNRLPENTAIGYVKDDMGWRTNIYNLPIVGGGDGGAFTTIGDLYILWEALLSNKILSKDLVDSYIKPYVKAESEGKDTYYGHGIWVYEEKGKPVEEYIVGCDAGISFKSAIIREKEITYTVISNTGNGAWPILREIINLVYNKGL</sequence>
<dbReference type="GO" id="GO:0016787">
    <property type="term" value="F:hydrolase activity"/>
    <property type="evidence" value="ECO:0007669"/>
    <property type="project" value="UniProtKB-KW"/>
</dbReference>
<gene>
    <name evidence="4" type="ORF">HYG85_01440</name>
</gene>
<dbReference type="InterPro" id="IPR012338">
    <property type="entry name" value="Beta-lactam/transpept-like"/>
</dbReference>
<evidence type="ECO:0000256" key="2">
    <source>
        <dbReference type="ARBA" id="ARBA00023136"/>
    </source>
</evidence>
<accession>A0A8J8M763</accession>
<comment type="subcellular location">
    <subcellularLocation>
        <location evidence="1">Membrane</location>
    </subcellularLocation>
</comment>
<organism evidence="4 5">
    <name type="scientific">Vallitalea guaymasensis</name>
    <dbReference type="NCBI Taxonomy" id="1185412"/>
    <lineage>
        <taxon>Bacteria</taxon>
        <taxon>Bacillati</taxon>
        <taxon>Bacillota</taxon>
        <taxon>Clostridia</taxon>
        <taxon>Lachnospirales</taxon>
        <taxon>Vallitaleaceae</taxon>
        <taxon>Vallitalea</taxon>
    </lineage>
</organism>
<feature type="domain" description="Beta-lactamase-related" evidence="3">
    <location>
        <begin position="17"/>
        <end position="328"/>
    </location>
</feature>
<dbReference type="Gene3D" id="3.40.710.10">
    <property type="entry name" value="DD-peptidase/beta-lactamase superfamily"/>
    <property type="match status" value="1"/>
</dbReference>
<dbReference type="EMBL" id="CP058561">
    <property type="protein sequence ID" value="QUH27647.1"/>
    <property type="molecule type" value="Genomic_DNA"/>
</dbReference>
<dbReference type="Pfam" id="PF00144">
    <property type="entry name" value="Beta-lactamase"/>
    <property type="match status" value="1"/>
</dbReference>
<proteinExistence type="predicted"/>
<evidence type="ECO:0000259" key="3">
    <source>
        <dbReference type="Pfam" id="PF00144"/>
    </source>
</evidence>
<dbReference type="AlphaFoldDB" id="A0A8J8M763"/>
<dbReference type="PANTHER" id="PTHR46825">
    <property type="entry name" value="D-ALANYL-D-ALANINE-CARBOXYPEPTIDASE/ENDOPEPTIDASE AMPH"/>
    <property type="match status" value="1"/>
</dbReference>
<evidence type="ECO:0000313" key="4">
    <source>
        <dbReference type="EMBL" id="QUH27647.1"/>
    </source>
</evidence>
<dbReference type="GO" id="GO:0016020">
    <property type="term" value="C:membrane"/>
    <property type="evidence" value="ECO:0007669"/>
    <property type="project" value="UniProtKB-SubCell"/>
</dbReference>
<dbReference type="InterPro" id="IPR001466">
    <property type="entry name" value="Beta-lactam-related"/>
</dbReference>